<proteinExistence type="predicted"/>
<dbReference type="AlphaFoldDB" id="A0A444QF93"/>
<dbReference type="EMBL" id="RZNC01000001">
    <property type="protein sequence ID" value="RWZ68287.1"/>
    <property type="molecule type" value="Genomic_DNA"/>
</dbReference>
<accession>A0A444QF93</accession>
<comment type="caution">
    <text evidence="2">The sequence shown here is derived from an EMBL/GenBank/DDBJ whole genome shotgun (WGS) entry which is preliminary data.</text>
</comment>
<organism evidence="2 3">
    <name type="scientific">Labedella populi</name>
    <dbReference type="NCBI Taxonomy" id="2498850"/>
    <lineage>
        <taxon>Bacteria</taxon>
        <taxon>Bacillati</taxon>
        <taxon>Actinomycetota</taxon>
        <taxon>Actinomycetes</taxon>
        <taxon>Micrococcales</taxon>
        <taxon>Microbacteriaceae</taxon>
        <taxon>Labedella</taxon>
    </lineage>
</organism>
<evidence type="ECO:0008006" key="4">
    <source>
        <dbReference type="Google" id="ProtNLM"/>
    </source>
</evidence>
<dbReference type="SUPFAM" id="SSF53137">
    <property type="entry name" value="Translational machinery components"/>
    <property type="match status" value="1"/>
</dbReference>
<dbReference type="OrthoDB" id="5179393at2"/>
<dbReference type="Pfam" id="PF18844">
    <property type="entry name" value="baeRF_family2"/>
    <property type="match status" value="1"/>
</dbReference>
<dbReference type="Gene3D" id="3.30.420.60">
    <property type="entry name" value="eRF1 domain 2"/>
    <property type="match status" value="1"/>
</dbReference>
<dbReference type="RefSeq" id="WP_128497557.1">
    <property type="nucleotide sequence ID" value="NZ_RZNC01000001.1"/>
</dbReference>
<reference evidence="2 3" key="1">
    <citation type="submission" date="2018-12" db="EMBL/GenBank/DDBJ databases">
        <authorList>
            <person name="Li F."/>
        </authorList>
    </citation>
    <scope>NUCLEOTIDE SEQUENCE [LARGE SCALE GENOMIC DNA]</scope>
    <source>
        <strain evidence="2 3">8H24J-4-2</strain>
    </source>
</reference>
<sequence length="407" mass="42848">MTDTAGGTDMLDVGALLHSTGPVSVVYADASGDQENPGRFAELRARGLAARLEDRGAPHADLETVERVLSTTTGAPSPVSRFLVVRDGAVLVDEVLSGDPVVPERVSFGPVPDVTPLLRHRPADVLFVVAEVQRDAATVSLRRTARVDALTEQHLEGRDDAVHKVPSGGWAHLRYQRHTEEVWRQNEADVAAQVEKLVAEHSPGFVVVAGDVRAVQKLHGELTEPAASLTSTVVANSAPEGSSNEALEAEIDRLIDSHVERERASALDLLRAGGPGSRTAASGVGEVVAALQQSQVEILLLGGPSDADATLLALDAAPWVATAPEEAFDATVIATVPADLALARAALLTDARVVFLTDDARPRDDDRLRAESYEAEGGGPEPADAERADVRTPAAVLRWATGPDTPA</sequence>
<evidence type="ECO:0000313" key="2">
    <source>
        <dbReference type="EMBL" id="RWZ68287.1"/>
    </source>
</evidence>
<gene>
    <name evidence="2" type="ORF">ELQ92_03450</name>
</gene>
<feature type="region of interest" description="Disordered" evidence="1">
    <location>
        <begin position="365"/>
        <end position="407"/>
    </location>
</feature>
<dbReference type="InterPro" id="IPR040701">
    <property type="entry name" value="Bact_RF_family2"/>
</dbReference>
<name>A0A444QF93_9MICO</name>
<evidence type="ECO:0000313" key="3">
    <source>
        <dbReference type="Proteomes" id="UP000288603"/>
    </source>
</evidence>
<dbReference type="Proteomes" id="UP000288603">
    <property type="component" value="Unassembled WGS sequence"/>
</dbReference>
<dbReference type="InterPro" id="IPR042226">
    <property type="entry name" value="eFR1_2_sf"/>
</dbReference>
<keyword evidence="3" id="KW-1185">Reference proteome</keyword>
<evidence type="ECO:0000256" key="1">
    <source>
        <dbReference type="SAM" id="MobiDB-lite"/>
    </source>
</evidence>
<protein>
    <recommendedName>
        <fullName evidence="4">Peptide chain release factor 1</fullName>
    </recommendedName>
</protein>